<dbReference type="InterPro" id="IPR000537">
    <property type="entry name" value="UbiA_prenyltransferase"/>
</dbReference>
<dbReference type="InterPro" id="IPR039653">
    <property type="entry name" value="Prenyltransferase"/>
</dbReference>
<evidence type="ECO:0000313" key="11">
    <source>
        <dbReference type="Proteomes" id="UP001140453"/>
    </source>
</evidence>
<gene>
    <name evidence="10" type="primary">COQ2</name>
    <name evidence="10" type="ORF">N0V93_009218</name>
</gene>
<dbReference type="GO" id="GO:0005743">
    <property type="term" value="C:mitochondrial inner membrane"/>
    <property type="evidence" value="ECO:0007669"/>
    <property type="project" value="UniProtKB-SubCell"/>
</dbReference>
<dbReference type="Gene3D" id="1.20.120.1780">
    <property type="entry name" value="UbiA prenyltransferase"/>
    <property type="match status" value="1"/>
</dbReference>
<evidence type="ECO:0000256" key="5">
    <source>
        <dbReference type="ARBA" id="ARBA00022679"/>
    </source>
</evidence>
<dbReference type="Pfam" id="PF01040">
    <property type="entry name" value="UbiA"/>
    <property type="match status" value="1"/>
</dbReference>
<comment type="pathway">
    <text evidence="9">Cofactor biosynthesis; ubiquinone biosynthesis.</text>
</comment>
<dbReference type="CDD" id="cd13959">
    <property type="entry name" value="PT_UbiA_COQ2"/>
    <property type="match status" value="1"/>
</dbReference>
<dbReference type="GO" id="GO:0006744">
    <property type="term" value="P:ubiquinone biosynthetic process"/>
    <property type="evidence" value="ECO:0007669"/>
    <property type="project" value="UniProtKB-UniRule"/>
</dbReference>
<comment type="catalytic activity">
    <reaction evidence="9">
        <text>an all-trans-polyprenyl diphosphate + 4-hydroxybenzoate = a 4-hydroxy-3-(all-trans-polyprenyl)benzoate + diphosphate</text>
        <dbReference type="Rhea" id="RHEA:44504"/>
        <dbReference type="Rhea" id="RHEA-COMP:9514"/>
        <dbReference type="Rhea" id="RHEA-COMP:9564"/>
        <dbReference type="ChEBI" id="CHEBI:17879"/>
        <dbReference type="ChEBI" id="CHEBI:33019"/>
        <dbReference type="ChEBI" id="CHEBI:58914"/>
        <dbReference type="ChEBI" id="CHEBI:78396"/>
        <dbReference type="EC" id="2.5.1.39"/>
    </reaction>
</comment>
<dbReference type="EMBL" id="JAPEVB010000006">
    <property type="protein sequence ID" value="KAJ4386324.1"/>
    <property type="molecule type" value="Genomic_DNA"/>
</dbReference>
<feature type="transmembrane region" description="Helical" evidence="9">
    <location>
        <begin position="281"/>
        <end position="298"/>
    </location>
</feature>
<reference evidence="10" key="1">
    <citation type="submission" date="2022-10" db="EMBL/GenBank/DDBJ databases">
        <title>Tapping the CABI collections for fungal endophytes: first genome assemblies for Collariella, Neodidymelliopsis, Ascochyta clinopodiicola, Didymella pomorum, Didymosphaeria variabile, Neocosmospora piperis and Neocucurbitaria cava.</title>
        <authorList>
            <person name="Hill R."/>
        </authorList>
    </citation>
    <scope>NUCLEOTIDE SEQUENCE</scope>
    <source>
        <strain evidence="10">IMI 355082</strain>
    </source>
</reference>
<evidence type="ECO:0000256" key="2">
    <source>
        <dbReference type="ARBA" id="ARBA00004141"/>
    </source>
</evidence>
<dbReference type="PANTHER" id="PTHR11048:SF39">
    <property type="entry name" value="POLYPRENYL TRANSFERASE AUSN"/>
    <property type="match status" value="1"/>
</dbReference>
<dbReference type="HAMAP" id="MF_01635">
    <property type="entry name" value="UbiA"/>
    <property type="match status" value="1"/>
</dbReference>
<dbReference type="Proteomes" id="UP001140453">
    <property type="component" value="Unassembled WGS sequence"/>
</dbReference>
<comment type="function">
    <text evidence="9">Catalyzes the prenylation of para-hydroxybenzoate (PHB) with an all-trans polyprenyl group. Mediates the second step in the final reaction sequence of coenzyme Q (CoQ) biosynthesis, which is the condensation of the polyisoprenoid side chain with PHB, generating the first membrane-bound Q intermediate.</text>
</comment>
<evidence type="ECO:0000256" key="1">
    <source>
        <dbReference type="ARBA" id="ARBA00001946"/>
    </source>
</evidence>
<feature type="transmembrane region" description="Helical" evidence="9">
    <location>
        <begin position="56"/>
        <end position="77"/>
    </location>
</feature>
<evidence type="ECO:0000256" key="9">
    <source>
        <dbReference type="HAMAP-Rule" id="MF_03189"/>
    </source>
</evidence>
<keyword evidence="9" id="KW-0496">Mitochondrion</keyword>
<keyword evidence="7 9" id="KW-1133">Transmembrane helix</keyword>
<keyword evidence="9" id="KW-0414">Isoprene biosynthesis</keyword>
<comment type="similarity">
    <text evidence="4 9">Belongs to the UbiA prenyltransferase family.</text>
</comment>
<evidence type="ECO:0000256" key="4">
    <source>
        <dbReference type="ARBA" id="ARBA00005985"/>
    </source>
</evidence>
<dbReference type="OrthoDB" id="18170at2759"/>
<keyword evidence="9" id="KW-0999">Mitochondrion inner membrane</keyword>
<dbReference type="Gene3D" id="1.10.357.140">
    <property type="entry name" value="UbiA prenyltransferase"/>
    <property type="match status" value="1"/>
</dbReference>
<feature type="transmembrane region" description="Helical" evidence="9">
    <location>
        <begin position="255"/>
        <end position="275"/>
    </location>
</feature>
<evidence type="ECO:0000256" key="7">
    <source>
        <dbReference type="ARBA" id="ARBA00022989"/>
    </source>
</evidence>
<keyword evidence="5 9" id="KW-0808">Transferase</keyword>
<proteinExistence type="inferred from homology"/>
<keyword evidence="11" id="KW-1185">Reference proteome</keyword>
<organism evidence="10 11">
    <name type="scientific">Gnomoniopsis smithogilvyi</name>
    <dbReference type="NCBI Taxonomy" id="1191159"/>
    <lineage>
        <taxon>Eukaryota</taxon>
        <taxon>Fungi</taxon>
        <taxon>Dikarya</taxon>
        <taxon>Ascomycota</taxon>
        <taxon>Pezizomycotina</taxon>
        <taxon>Sordariomycetes</taxon>
        <taxon>Sordariomycetidae</taxon>
        <taxon>Diaporthales</taxon>
        <taxon>Gnomoniaceae</taxon>
        <taxon>Gnomoniopsis</taxon>
    </lineage>
</organism>
<dbReference type="EC" id="2.5.1.39" evidence="9"/>
<evidence type="ECO:0000256" key="8">
    <source>
        <dbReference type="ARBA" id="ARBA00023136"/>
    </source>
</evidence>
<dbReference type="InterPro" id="IPR044878">
    <property type="entry name" value="UbiA_sf"/>
</dbReference>
<feature type="transmembrane region" description="Helical" evidence="9">
    <location>
        <begin position="127"/>
        <end position="148"/>
    </location>
</feature>
<name>A0A9W9CTL0_9PEZI</name>
<dbReference type="GO" id="GO:0008412">
    <property type="term" value="F:4-hydroxybenzoate polyprenyltransferase activity"/>
    <property type="evidence" value="ECO:0007669"/>
    <property type="project" value="UniProtKB-EC"/>
</dbReference>
<sequence>MSKSSLEQERDALLNTKHFSHLPAYTDPTTGLLARWPSKWIPYGQLMRLDRPGGFYAFYFPYVIGLAYAACITPAPLPVEHLFTIAVEFLAFNVLLRGAACTWNDIVDRDFDRHVERCRHRPIARGAVSPSQGLAFTLAQLVALYGILLTFPDVCKVHTAISTVLLFVYALMKRVTYYPQVVLGFPFAWAIFITLGALEMDPLSRKHLPATLALFAANVLWTITYDTIYAHQDVDDDEKAGVKGMALRFRHSTKLLASCLTAVQLVMLALCGIHAGLGPLYFIGTVGGVAAAMTYFIYDVDLSRPESCGAWFHDQFWLVGAGFVLGFALEYTARQFG</sequence>
<feature type="transmembrane region" description="Helical" evidence="9">
    <location>
        <begin position="83"/>
        <end position="106"/>
    </location>
</feature>
<dbReference type="AlphaFoldDB" id="A0A9W9CTL0"/>
<feature type="transmembrane region" description="Helical" evidence="9">
    <location>
        <begin position="310"/>
        <end position="329"/>
    </location>
</feature>
<evidence type="ECO:0000256" key="6">
    <source>
        <dbReference type="ARBA" id="ARBA00022692"/>
    </source>
</evidence>
<dbReference type="PANTHER" id="PTHR11048">
    <property type="entry name" value="PRENYLTRANSFERASES"/>
    <property type="match status" value="1"/>
</dbReference>
<accession>A0A9W9CTL0</accession>
<dbReference type="FunFam" id="1.20.120.1780:FF:000001">
    <property type="entry name" value="4-hydroxybenzoate octaprenyltransferase"/>
    <property type="match status" value="1"/>
</dbReference>
<evidence type="ECO:0000256" key="3">
    <source>
        <dbReference type="ARBA" id="ARBA00004721"/>
    </source>
</evidence>
<comment type="pathway">
    <text evidence="3">Secondary metabolite biosynthesis; terpenoid biosynthesis.</text>
</comment>
<keyword evidence="9" id="KW-0831">Ubiquinone biosynthesis</keyword>
<feature type="transmembrane region" description="Helical" evidence="9">
    <location>
        <begin position="177"/>
        <end position="198"/>
    </location>
</feature>
<dbReference type="GO" id="GO:0008299">
    <property type="term" value="P:isoprenoid biosynthetic process"/>
    <property type="evidence" value="ECO:0007669"/>
    <property type="project" value="UniProtKB-UniRule"/>
</dbReference>
<comment type="caution">
    <text evidence="10">The sequence shown here is derived from an EMBL/GenBank/DDBJ whole genome shotgun (WGS) entry which is preliminary data.</text>
</comment>
<evidence type="ECO:0000313" key="10">
    <source>
        <dbReference type="EMBL" id="KAJ4386324.1"/>
    </source>
</evidence>
<dbReference type="InterPro" id="IPR006370">
    <property type="entry name" value="HB_polyprenyltransferase-like"/>
</dbReference>
<keyword evidence="6 9" id="KW-0812">Transmembrane</keyword>
<protein>
    <recommendedName>
        <fullName evidence="9">4-hydroxybenzoate polyprenyltransferase, mitochondrial</fullName>
        <shortName evidence="9">4-HB polyprenyltransferase</shortName>
        <ecNumber evidence="9">2.5.1.39</ecNumber>
    </recommendedName>
    <alternativeName>
        <fullName evidence="9">Para-hydroxybenzoate--polyprenyltransferase</fullName>
        <shortName evidence="9">PHB:PPT</shortName>
        <shortName evidence="9">PHB:polyprenyltransferase</shortName>
    </alternativeName>
</protein>
<comment type="cofactor">
    <cofactor evidence="1 9">
        <name>Mg(2+)</name>
        <dbReference type="ChEBI" id="CHEBI:18420"/>
    </cofactor>
</comment>
<keyword evidence="8 9" id="KW-0472">Membrane</keyword>
<comment type="subcellular location">
    <subcellularLocation>
        <location evidence="2">Membrane</location>
        <topology evidence="2">Multi-pass membrane protein</topology>
    </subcellularLocation>
    <subcellularLocation>
        <location evidence="9">Mitochondrion inner membrane</location>
        <topology evidence="9">Multi-pass membrane protein</topology>
        <orientation evidence="9">Matrix side</orientation>
    </subcellularLocation>
</comment>
<dbReference type="FunFam" id="1.10.357.140:FF:000008">
    <property type="entry name" value="4-hydroxybenzoate octaprenyltransferase"/>
    <property type="match status" value="1"/>
</dbReference>